<sequence length="68" mass="7908">MADPLKFRKVQSLITLRSRYKQQSSDLDQVIKRGASLCDAHPSEIRFNLKNHRKGDLRSVKLSKKRTL</sequence>
<dbReference type="EMBL" id="BK015422">
    <property type="protein sequence ID" value="DAE05983.1"/>
    <property type="molecule type" value="Genomic_DNA"/>
</dbReference>
<evidence type="ECO:0000313" key="1">
    <source>
        <dbReference type="EMBL" id="DAE05983.1"/>
    </source>
</evidence>
<reference evidence="1" key="1">
    <citation type="journal article" date="2021" name="Proc. Natl. Acad. Sci. U.S.A.">
        <title>A Catalog of Tens of Thousands of Viruses from Human Metagenomes Reveals Hidden Associations with Chronic Diseases.</title>
        <authorList>
            <person name="Tisza M.J."/>
            <person name="Buck C.B."/>
        </authorList>
    </citation>
    <scope>NUCLEOTIDE SEQUENCE</scope>
    <source>
        <strain evidence="1">CtNYa18</strain>
    </source>
</reference>
<name>A0A8S5PFM6_9CAUD</name>
<accession>A0A8S5PFM6</accession>
<protein>
    <submittedName>
        <fullName evidence="1">Uncharacterized protein</fullName>
    </submittedName>
</protein>
<proteinExistence type="predicted"/>
<organism evidence="1">
    <name type="scientific">Myoviridae sp. ctNYa18</name>
    <dbReference type="NCBI Taxonomy" id="2825090"/>
    <lineage>
        <taxon>Viruses</taxon>
        <taxon>Duplodnaviria</taxon>
        <taxon>Heunggongvirae</taxon>
        <taxon>Uroviricota</taxon>
        <taxon>Caudoviricetes</taxon>
    </lineage>
</organism>